<evidence type="ECO:0000313" key="4">
    <source>
        <dbReference type="Proteomes" id="UP000238982"/>
    </source>
</evidence>
<dbReference type="KEGG" id="bmk:DM80_681"/>
<evidence type="ECO:0000313" key="2">
    <source>
        <dbReference type="EMBL" id="PRF61192.1"/>
    </source>
</evidence>
<proteinExistence type="predicted"/>
<dbReference type="EMBL" id="PVFZ01000068">
    <property type="protein sequence ID" value="PRF18616.1"/>
    <property type="molecule type" value="Genomic_DNA"/>
</dbReference>
<dbReference type="Proteomes" id="UP000238982">
    <property type="component" value="Unassembled WGS sequence"/>
</dbReference>
<name>A0A2S9MR06_9BURK</name>
<evidence type="ECO:0000313" key="1">
    <source>
        <dbReference type="EMBL" id="PRF18616.1"/>
    </source>
</evidence>
<reference evidence="1 3" key="1">
    <citation type="submission" date="2018-03" db="EMBL/GenBank/DDBJ databases">
        <authorList>
            <person name="Nguyen K."/>
            <person name="Fouts D."/>
            <person name="Sutton G."/>
        </authorList>
    </citation>
    <scope>NUCLEOTIDE SEQUENCE [LARGE SCALE GENOMIC DNA]</scope>
    <source>
        <strain evidence="1 3">AU17135</strain>
    </source>
</reference>
<protein>
    <submittedName>
        <fullName evidence="2">Heat-shock protein Hsp20</fullName>
    </submittedName>
</protein>
<gene>
    <name evidence="1" type="ORF">C6P98_26900</name>
    <name evidence="2" type="ORF">C6Q15_12840</name>
</gene>
<sequence length="64" mass="7445">MSDFFFDVNLRGDLRRLQRQIAHFFAGLPARLRATRIGRFFDARQAAASDDTAPQRRDDPVHRT</sequence>
<accession>A0A2S9MR06</accession>
<reference evidence="2 4" key="2">
    <citation type="submission" date="2018-03" db="EMBL/GenBank/DDBJ databases">
        <authorList>
            <person name="Keele B.F."/>
        </authorList>
    </citation>
    <scope>NUCLEOTIDE SEQUENCE [LARGE SCALE GENOMIC DNA]</scope>
    <source>
        <strain evidence="2 4">AU19729</strain>
    </source>
</reference>
<evidence type="ECO:0000313" key="3">
    <source>
        <dbReference type="Proteomes" id="UP000237686"/>
    </source>
</evidence>
<dbReference type="Proteomes" id="UP000237686">
    <property type="component" value="Unassembled WGS sequence"/>
</dbReference>
<organism evidence="2 4">
    <name type="scientific">Burkholderia multivorans</name>
    <dbReference type="NCBI Taxonomy" id="87883"/>
    <lineage>
        <taxon>Bacteria</taxon>
        <taxon>Pseudomonadati</taxon>
        <taxon>Pseudomonadota</taxon>
        <taxon>Betaproteobacteria</taxon>
        <taxon>Burkholderiales</taxon>
        <taxon>Burkholderiaceae</taxon>
        <taxon>Burkholderia</taxon>
        <taxon>Burkholderia cepacia complex</taxon>
    </lineage>
</organism>
<dbReference type="AlphaFoldDB" id="A0A2S9MR06"/>
<dbReference type="EMBL" id="PVGH01000053">
    <property type="protein sequence ID" value="PRF61192.1"/>
    <property type="molecule type" value="Genomic_DNA"/>
</dbReference>
<comment type="caution">
    <text evidence="2">The sequence shown here is derived from an EMBL/GenBank/DDBJ whole genome shotgun (WGS) entry which is preliminary data.</text>
</comment>